<organism evidence="2">
    <name type="scientific">marine metagenome</name>
    <dbReference type="NCBI Taxonomy" id="408172"/>
    <lineage>
        <taxon>unclassified sequences</taxon>
        <taxon>metagenomes</taxon>
        <taxon>ecological metagenomes</taxon>
    </lineage>
</organism>
<dbReference type="AlphaFoldDB" id="A0A382R2M6"/>
<sequence>MCEQKFTIDMKIHLSNLLILTFLEFVQQFLDPL</sequence>
<keyword evidence="1" id="KW-0472">Membrane</keyword>
<keyword evidence="1" id="KW-1133">Transmembrane helix</keyword>
<keyword evidence="1" id="KW-0812">Transmembrane</keyword>
<gene>
    <name evidence="2" type="ORF">METZ01_LOCUS344304</name>
</gene>
<feature type="transmembrane region" description="Helical" evidence="1">
    <location>
        <begin position="12"/>
        <end position="30"/>
    </location>
</feature>
<protein>
    <submittedName>
        <fullName evidence="2">Uncharacterized protein</fullName>
    </submittedName>
</protein>
<accession>A0A382R2M6</accession>
<evidence type="ECO:0000256" key="1">
    <source>
        <dbReference type="SAM" id="Phobius"/>
    </source>
</evidence>
<proteinExistence type="predicted"/>
<name>A0A382R2M6_9ZZZZ</name>
<evidence type="ECO:0000313" key="2">
    <source>
        <dbReference type="EMBL" id="SVC91450.1"/>
    </source>
</evidence>
<reference evidence="2" key="1">
    <citation type="submission" date="2018-05" db="EMBL/GenBank/DDBJ databases">
        <authorList>
            <person name="Lanie J.A."/>
            <person name="Ng W.-L."/>
            <person name="Kazmierczak K.M."/>
            <person name="Andrzejewski T.M."/>
            <person name="Davidsen T.M."/>
            <person name="Wayne K.J."/>
            <person name="Tettelin H."/>
            <person name="Glass J.I."/>
            <person name="Rusch D."/>
            <person name="Podicherti R."/>
            <person name="Tsui H.-C.T."/>
            <person name="Winkler M.E."/>
        </authorList>
    </citation>
    <scope>NUCLEOTIDE SEQUENCE</scope>
</reference>
<dbReference type="EMBL" id="UINC01118373">
    <property type="protein sequence ID" value="SVC91450.1"/>
    <property type="molecule type" value="Genomic_DNA"/>
</dbReference>